<comment type="similarity">
    <text evidence="1">Belongs to the IS21/IS1162 putative ATP-binding protein family.</text>
</comment>
<organism evidence="6 7">
    <name type="scientific">Anaerobaca lacustris</name>
    <dbReference type="NCBI Taxonomy" id="3044600"/>
    <lineage>
        <taxon>Bacteria</taxon>
        <taxon>Pseudomonadati</taxon>
        <taxon>Planctomycetota</taxon>
        <taxon>Phycisphaerae</taxon>
        <taxon>Sedimentisphaerales</taxon>
        <taxon>Anaerobacaceae</taxon>
        <taxon>Anaerobaca</taxon>
    </lineage>
</organism>
<dbReference type="CDD" id="cd00009">
    <property type="entry name" value="AAA"/>
    <property type="match status" value="1"/>
</dbReference>
<evidence type="ECO:0000256" key="4">
    <source>
        <dbReference type="SAM" id="MobiDB-lite"/>
    </source>
</evidence>
<evidence type="ECO:0000313" key="7">
    <source>
        <dbReference type="Proteomes" id="UP001431776"/>
    </source>
</evidence>
<sequence>MTEQKPQVLLKHYLKKLKLPTMLREYEAVAATCAKENANYVTFLLRLIEREALDREKRSAERRVKNARFPLLKTLDTFDFSAQPSIGQKRVRELMAGEYVDRRENVLFVGNSGTGKTHLASALGFAGCMQGRRVRFFTAKALVTQLLEMAEQRQVERTLKQLERQDILILDELGYVPFSRTAAELLFEVISRPYERLSLIVTTNLPFESWVEIFGCERLTGALLDRLTHRVHIIEANGPSYRLRQSKRRLQKGDAKGDQDDLPESATIGSGDA</sequence>
<proteinExistence type="inferred from homology"/>
<evidence type="ECO:0000313" key="6">
    <source>
        <dbReference type="EMBL" id="MDI6451859.1"/>
    </source>
</evidence>
<keyword evidence="7" id="KW-1185">Reference proteome</keyword>
<dbReference type="InterPro" id="IPR047661">
    <property type="entry name" value="IstB"/>
</dbReference>
<keyword evidence="3" id="KW-0067">ATP-binding</keyword>
<gene>
    <name evidence="6" type="primary">istB</name>
    <name evidence="6" type="ORF">QJ522_22565</name>
</gene>
<dbReference type="GO" id="GO:0006260">
    <property type="term" value="P:DNA replication"/>
    <property type="evidence" value="ECO:0007669"/>
    <property type="project" value="TreeGrafter"/>
</dbReference>
<name>A0AAW6U5M1_9BACT</name>
<accession>A0AAW6U5M1</accession>
<dbReference type="EMBL" id="JASCXX010000068">
    <property type="protein sequence ID" value="MDI6451859.1"/>
    <property type="molecule type" value="Genomic_DNA"/>
</dbReference>
<comment type="caution">
    <text evidence="6">The sequence shown here is derived from an EMBL/GenBank/DDBJ whole genome shotgun (WGS) entry which is preliminary data.</text>
</comment>
<dbReference type="RefSeq" id="WP_349247267.1">
    <property type="nucleotide sequence ID" value="NZ_JASCXX010000068.1"/>
</dbReference>
<keyword evidence="2" id="KW-0547">Nucleotide-binding</keyword>
<dbReference type="InterPro" id="IPR027417">
    <property type="entry name" value="P-loop_NTPase"/>
</dbReference>
<dbReference type="GO" id="GO:0005524">
    <property type="term" value="F:ATP binding"/>
    <property type="evidence" value="ECO:0007669"/>
    <property type="project" value="UniProtKB-KW"/>
</dbReference>
<dbReference type="PANTHER" id="PTHR30050">
    <property type="entry name" value="CHROMOSOMAL REPLICATION INITIATOR PROTEIN DNAA"/>
    <property type="match status" value="1"/>
</dbReference>
<reference evidence="6" key="1">
    <citation type="submission" date="2023-05" db="EMBL/GenBank/DDBJ databases">
        <title>Anaerotaeda fermentans gen. nov., sp. nov., a novel anaerobic planctomycete of the new family within the order Sedimentisphaerales isolated from Taman Peninsula, Russia.</title>
        <authorList>
            <person name="Khomyakova M.A."/>
            <person name="Merkel A.Y."/>
            <person name="Slobodkin A.I."/>
        </authorList>
    </citation>
    <scope>NUCLEOTIDE SEQUENCE</scope>
    <source>
        <strain evidence="6">M17dextr</strain>
    </source>
</reference>
<dbReference type="Gene3D" id="3.40.50.300">
    <property type="entry name" value="P-loop containing nucleotide triphosphate hydrolases"/>
    <property type="match status" value="1"/>
</dbReference>
<dbReference type="SMART" id="SM00382">
    <property type="entry name" value="AAA"/>
    <property type="match status" value="1"/>
</dbReference>
<dbReference type="InterPro" id="IPR003593">
    <property type="entry name" value="AAA+_ATPase"/>
</dbReference>
<dbReference type="PANTHER" id="PTHR30050:SF4">
    <property type="entry name" value="ATP-BINDING PROTEIN RV3427C IN INSERTION SEQUENCE-RELATED"/>
    <property type="match status" value="1"/>
</dbReference>
<evidence type="ECO:0000256" key="3">
    <source>
        <dbReference type="ARBA" id="ARBA00022840"/>
    </source>
</evidence>
<evidence type="ECO:0000256" key="2">
    <source>
        <dbReference type="ARBA" id="ARBA00022741"/>
    </source>
</evidence>
<protein>
    <submittedName>
        <fullName evidence="6">IS21-like element helper ATPase IstB</fullName>
    </submittedName>
</protein>
<dbReference type="PIRSF" id="PIRSF003073">
    <property type="entry name" value="DNAC_TnpB_IstB"/>
    <property type="match status" value="1"/>
</dbReference>
<dbReference type="InterPro" id="IPR028350">
    <property type="entry name" value="DNAC/IstB-like"/>
</dbReference>
<dbReference type="InterPro" id="IPR002611">
    <property type="entry name" value="IstB_ATP-bd"/>
</dbReference>
<dbReference type="NCBIfam" id="NF038214">
    <property type="entry name" value="IS21_help_AAA"/>
    <property type="match status" value="1"/>
</dbReference>
<dbReference type="Proteomes" id="UP001431776">
    <property type="component" value="Unassembled WGS sequence"/>
</dbReference>
<feature type="domain" description="AAA+ ATPase" evidence="5">
    <location>
        <begin position="102"/>
        <end position="237"/>
    </location>
</feature>
<dbReference type="AlphaFoldDB" id="A0AAW6U5M1"/>
<evidence type="ECO:0000259" key="5">
    <source>
        <dbReference type="SMART" id="SM00382"/>
    </source>
</evidence>
<dbReference type="Pfam" id="PF01695">
    <property type="entry name" value="IstB_IS21"/>
    <property type="match status" value="1"/>
</dbReference>
<feature type="region of interest" description="Disordered" evidence="4">
    <location>
        <begin position="247"/>
        <end position="273"/>
    </location>
</feature>
<evidence type="ECO:0000256" key="1">
    <source>
        <dbReference type="ARBA" id="ARBA00008059"/>
    </source>
</evidence>
<dbReference type="SUPFAM" id="SSF52540">
    <property type="entry name" value="P-loop containing nucleoside triphosphate hydrolases"/>
    <property type="match status" value="1"/>
</dbReference>